<evidence type="ECO:0000256" key="4">
    <source>
        <dbReference type="ARBA" id="ARBA00005259"/>
    </source>
</evidence>
<dbReference type="Gene3D" id="3.40.430.10">
    <property type="entry name" value="Dihydrofolate Reductase, subunit A"/>
    <property type="match status" value="1"/>
</dbReference>
<dbReference type="GO" id="GO:0050661">
    <property type="term" value="F:NADP binding"/>
    <property type="evidence" value="ECO:0007669"/>
    <property type="project" value="InterPro"/>
</dbReference>
<dbReference type="RefSeq" id="WP_056948496.1">
    <property type="nucleotide sequence ID" value="NZ_AZEE01000029.1"/>
</dbReference>
<feature type="domain" description="CMP/dCMP-type deaminase" evidence="18">
    <location>
        <begin position="1"/>
        <end position="124"/>
    </location>
</feature>
<evidence type="ECO:0000256" key="10">
    <source>
        <dbReference type="ARBA" id="ARBA00023002"/>
    </source>
</evidence>
<feature type="binding site" evidence="16">
    <location>
        <position position="194"/>
    </location>
    <ligand>
        <name>NADP(+)</name>
        <dbReference type="ChEBI" id="CHEBI:58349"/>
    </ligand>
</feature>
<evidence type="ECO:0000256" key="16">
    <source>
        <dbReference type="PIRSR" id="PIRSR006769-2"/>
    </source>
</evidence>
<keyword evidence="7 14" id="KW-0479">Metal-binding</keyword>
<name>A0A0R1M0R4_9LACO</name>
<evidence type="ECO:0000256" key="9">
    <source>
        <dbReference type="ARBA" id="ARBA00022857"/>
    </source>
</evidence>
<dbReference type="GO" id="GO:0008270">
    <property type="term" value="F:zinc ion binding"/>
    <property type="evidence" value="ECO:0007669"/>
    <property type="project" value="InterPro"/>
</dbReference>
<feature type="binding site" evidence="17">
    <location>
        <position position="85"/>
    </location>
    <ligand>
        <name>Zn(2+)</name>
        <dbReference type="ChEBI" id="CHEBI:29105"/>
        <note>catalytic</note>
    </ligand>
</feature>
<comment type="similarity">
    <text evidence="5 14">In the C-terminal section; belongs to the HTP reductase family.</text>
</comment>
<comment type="pathway">
    <text evidence="2 14">Cofactor biosynthesis; riboflavin biosynthesis; 5-amino-6-(D-ribitylamino)uracil from GTP: step 2/4.</text>
</comment>
<dbReference type="GO" id="GO:0008703">
    <property type="term" value="F:5-amino-6-(5-phosphoribosylamino)uracil reductase activity"/>
    <property type="evidence" value="ECO:0007669"/>
    <property type="project" value="UniProtKB-EC"/>
</dbReference>
<keyword evidence="20" id="KW-1185">Reference proteome</keyword>
<keyword evidence="14" id="KW-0378">Hydrolase</keyword>
<dbReference type="PANTHER" id="PTHR38011">
    <property type="entry name" value="DIHYDROFOLATE REDUCTASE FAMILY PROTEIN (AFU_ORTHOLOGUE AFUA_8G06820)"/>
    <property type="match status" value="1"/>
</dbReference>
<feature type="binding site" evidence="17">
    <location>
        <position position="49"/>
    </location>
    <ligand>
        <name>Zn(2+)</name>
        <dbReference type="ChEBI" id="CHEBI:29105"/>
        <note>catalytic</note>
    </ligand>
</feature>
<comment type="similarity">
    <text evidence="4 14">In the N-terminal section; belongs to the cytidine and deoxycytidylate deaminase family.</text>
</comment>
<dbReference type="NCBIfam" id="TIGR00326">
    <property type="entry name" value="eubact_ribD"/>
    <property type="match status" value="1"/>
</dbReference>
<dbReference type="PIRSF" id="PIRSF006769">
    <property type="entry name" value="RibD"/>
    <property type="match status" value="1"/>
</dbReference>
<keyword evidence="9 14" id="KW-0521">NADP</keyword>
<keyword evidence="11" id="KW-0511">Multifunctional enzyme</keyword>
<dbReference type="EC" id="3.5.4.26" evidence="14"/>
<comment type="catalytic activity">
    <reaction evidence="12 14">
        <text>5-amino-6-(5-phospho-D-ribitylamino)uracil + NADP(+) = 5-amino-6-(5-phospho-D-ribosylamino)uracil + NADPH + H(+)</text>
        <dbReference type="Rhea" id="RHEA:17845"/>
        <dbReference type="ChEBI" id="CHEBI:15378"/>
        <dbReference type="ChEBI" id="CHEBI:57783"/>
        <dbReference type="ChEBI" id="CHEBI:58349"/>
        <dbReference type="ChEBI" id="CHEBI:58421"/>
        <dbReference type="ChEBI" id="CHEBI:58453"/>
        <dbReference type="EC" id="1.1.1.193"/>
    </reaction>
</comment>
<dbReference type="PATRIC" id="fig|1423776.4.peg.1611"/>
<dbReference type="Pfam" id="PF01872">
    <property type="entry name" value="RibD_C"/>
    <property type="match status" value="1"/>
</dbReference>
<organism evidence="19 20">
    <name type="scientific">Secundilactobacillus odoratitofui DSM 19909 = JCM 15043</name>
    <dbReference type="NCBI Taxonomy" id="1423776"/>
    <lineage>
        <taxon>Bacteria</taxon>
        <taxon>Bacillati</taxon>
        <taxon>Bacillota</taxon>
        <taxon>Bacilli</taxon>
        <taxon>Lactobacillales</taxon>
        <taxon>Lactobacillaceae</taxon>
        <taxon>Secundilactobacillus</taxon>
    </lineage>
</organism>
<evidence type="ECO:0000256" key="5">
    <source>
        <dbReference type="ARBA" id="ARBA00007417"/>
    </source>
</evidence>
<feature type="binding site" evidence="16">
    <location>
        <position position="198"/>
    </location>
    <ligand>
        <name>NADP(+)</name>
        <dbReference type="ChEBI" id="CHEBI:58349"/>
    </ligand>
</feature>
<comment type="catalytic activity">
    <reaction evidence="13 14">
        <text>2,5-diamino-6-hydroxy-4-(5-phosphoribosylamino)-pyrimidine + H2O + H(+) = 5-amino-6-(5-phospho-D-ribosylamino)uracil + NH4(+)</text>
        <dbReference type="Rhea" id="RHEA:21868"/>
        <dbReference type="ChEBI" id="CHEBI:15377"/>
        <dbReference type="ChEBI" id="CHEBI:15378"/>
        <dbReference type="ChEBI" id="CHEBI:28938"/>
        <dbReference type="ChEBI" id="CHEBI:58453"/>
        <dbReference type="ChEBI" id="CHEBI:58614"/>
        <dbReference type="EC" id="3.5.4.26"/>
    </reaction>
</comment>
<evidence type="ECO:0000256" key="11">
    <source>
        <dbReference type="ARBA" id="ARBA00023268"/>
    </source>
</evidence>
<dbReference type="InterPro" id="IPR016192">
    <property type="entry name" value="APOBEC/CMP_deaminase_Zn-bd"/>
</dbReference>
<protein>
    <recommendedName>
        <fullName evidence="14">Riboflavin biosynthesis protein RibD</fullName>
    </recommendedName>
    <domain>
        <recommendedName>
            <fullName evidence="14">Diaminohydroxyphosphoribosylaminopyrimidine deaminase</fullName>
            <shortName evidence="14">DRAP deaminase</shortName>
            <ecNumber evidence="14">3.5.4.26</ecNumber>
        </recommendedName>
        <alternativeName>
            <fullName evidence="14">Riboflavin-specific deaminase</fullName>
        </alternativeName>
    </domain>
    <domain>
        <recommendedName>
            <fullName evidence="14">5-amino-6-(5-phosphoribosylamino)uracil reductase</fullName>
            <ecNumber evidence="14">1.1.1.193</ecNumber>
        </recommendedName>
        <alternativeName>
            <fullName evidence="14">HTP reductase</fullName>
        </alternativeName>
    </domain>
</protein>
<dbReference type="OrthoDB" id="9800865at2"/>
<feature type="binding site" evidence="16">
    <location>
        <position position="202"/>
    </location>
    <ligand>
        <name>substrate</name>
    </ligand>
</feature>
<evidence type="ECO:0000259" key="18">
    <source>
        <dbReference type="PROSITE" id="PS51747"/>
    </source>
</evidence>
<evidence type="ECO:0000256" key="8">
    <source>
        <dbReference type="ARBA" id="ARBA00022833"/>
    </source>
</evidence>
<dbReference type="Proteomes" id="UP000051160">
    <property type="component" value="Unassembled WGS sequence"/>
</dbReference>
<sequence>MVDQQYFQMAVNAARQGADTWTNPQVGAVLVKHDQVLAVGYHHQYGERHAEVDALSKLPEIGQAKGATMYVTLEPCSHYGKTPPCAKRLVEVGISRVIIGQLDPNPKVSGRGVAILEQNGISVTVLESTGGLNQAYNYFYRNGRPWITMKYAMSLDGKINGVSGQRTQLTHSIAQADVQQLRQHQQAILVGERTLTVDDPQLTVRSRQMVFPPIRIAVVHDVNQLSTALHLFDQEAPTWLFSEVANQKVVPKTVKVIVQPKWTPAKIVAYLAEQGIQSLLVEGGSRIQAAFIAAELVDELIVYLSPQVLGGQGLPAAVGLPLTDQMAFATPTITALGQDVRLRARRL</sequence>
<comment type="pathway">
    <text evidence="3 14">Cofactor biosynthesis; riboflavin biosynthesis; 5-amino-6-(D-ribitylamino)uracil from GTP: step 3/4.</text>
</comment>
<evidence type="ECO:0000256" key="12">
    <source>
        <dbReference type="ARBA" id="ARBA00049861"/>
    </source>
</evidence>
<dbReference type="PROSITE" id="PS00903">
    <property type="entry name" value="CYT_DCMP_DEAMINASES_1"/>
    <property type="match status" value="1"/>
</dbReference>
<comment type="cofactor">
    <cofactor evidence="14 17">
        <name>Zn(2+)</name>
        <dbReference type="ChEBI" id="CHEBI:29105"/>
    </cofactor>
    <text evidence="14 17">Binds 1 zinc ion.</text>
</comment>
<dbReference type="SUPFAM" id="SSF53927">
    <property type="entry name" value="Cytidine deaminase-like"/>
    <property type="match status" value="1"/>
</dbReference>
<dbReference type="InterPro" id="IPR050765">
    <property type="entry name" value="Riboflavin_Biosynth_HTPR"/>
</dbReference>
<keyword evidence="10 14" id="KW-0560">Oxidoreductase</keyword>
<dbReference type="GO" id="GO:0008835">
    <property type="term" value="F:diaminohydroxyphosphoribosylaminopyrimidine deaminase activity"/>
    <property type="evidence" value="ECO:0007669"/>
    <property type="project" value="UniProtKB-EC"/>
</dbReference>
<evidence type="ECO:0000256" key="1">
    <source>
        <dbReference type="ARBA" id="ARBA00002151"/>
    </source>
</evidence>
<evidence type="ECO:0000256" key="7">
    <source>
        <dbReference type="ARBA" id="ARBA00022723"/>
    </source>
</evidence>
<evidence type="ECO:0000256" key="15">
    <source>
        <dbReference type="PIRSR" id="PIRSR006769-1"/>
    </source>
</evidence>
<dbReference type="PROSITE" id="PS51747">
    <property type="entry name" value="CYT_DCMP_DEAMINASES_2"/>
    <property type="match status" value="1"/>
</dbReference>
<evidence type="ECO:0000256" key="17">
    <source>
        <dbReference type="PIRSR" id="PIRSR006769-3"/>
    </source>
</evidence>
<comment type="caution">
    <text evidence="19">The sequence shown here is derived from an EMBL/GenBank/DDBJ whole genome shotgun (WGS) entry which is preliminary data.</text>
</comment>
<gene>
    <name evidence="19" type="ORF">FD04_GL001592</name>
</gene>
<dbReference type="Pfam" id="PF00383">
    <property type="entry name" value="dCMP_cyt_deam_1"/>
    <property type="match status" value="1"/>
</dbReference>
<dbReference type="EMBL" id="AZEE01000029">
    <property type="protein sequence ID" value="KRK97559.1"/>
    <property type="molecule type" value="Genomic_DNA"/>
</dbReference>
<dbReference type="UniPathway" id="UPA00275">
    <property type="reaction ID" value="UER00401"/>
</dbReference>
<dbReference type="InterPro" id="IPR024072">
    <property type="entry name" value="DHFR-like_dom_sf"/>
</dbReference>
<comment type="function">
    <text evidence="1 14">Converts 2,5-diamino-6-(ribosylamino)-4(3h)-pyrimidinone 5'-phosphate into 5-amino-6-(ribosylamino)-2,4(1h,3h)-pyrimidinedione 5'-phosphate.</text>
</comment>
<dbReference type="InterPro" id="IPR002125">
    <property type="entry name" value="CMP_dCMP_dom"/>
</dbReference>
<evidence type="ECO:0000313" key="19">
    <source>
        <dbReference type="EMBL" id="KRK97559.1"/>
    </source>
</evidence>
<evidence type="ECO:0000256" key="6">
    <source>
        <dbReference type="ARBA" id="ARBA00022619"/>
    </source>
</evidence>
<feature type="binding site" evidence="16">
    <location>
        <begin position="284"/>
        <end position="290"/>
    </location>
    <ligand>
        <name>NADP(+)</name>
        <dbReference type="ChEBI" id="CHEBI:58349"/>
    </ligand>
</feature>
<dbReference type="InterPro" id="IPR011549">
    <property type="entry name" value="RibD_C"/>
</dbReference>
<feature type="active site" description="Proton donor" evidence="15">
    <location>
        <position position="51"/>
    </location>
</feature>
<dbReference type="Gene3D" id="3.40.140.10">
    <property type="entry name" value="Cytidine Deaminase, domain 2"/>
    <property type="match status" value="1"/>
</dbReference>
<evidence type="ECO:0000256" key="3">
    <source>
        <dbReference type="ARBA" id="ARBA00004910"/>
    </source>
</evidence>
<evidence type="ECO:0000313" key="20">
    <source>
        <dbReference type="Proteomes" id="UP000051160"/>
    </source>
</evidence>
<evidence type="ECO:0000256" key="14">
    <source>
        <dbReference type="PIRNR" id="PIRNR006769"/>
    </source>
</evidence>
<dbReference type="InterPro" id="IPR002734">
    <property type="entry name" value="RibDG_C"/>
</dbReference>
<dbReference type="AlphaFoldDB" id="A0A0R1M0R4"/>
<dbReference type="CDD" id="cd01284">
    <property type="entry name" value="Riboflavin_deaminase-reductase"/>
    <property type="match status" value="1"/>
</dbReference>
<accession>A0A0R1M0R4</accession>
<feature type="binding site" evidence="17">
    <location>
        <position position="76"/>
    </location>
    <ligand>
        <name>Zn(2+)</name>
        <dbReference type="ChEBI" id="CHEBI:29105"/>
        <note>catalytic</note>
    </ligand>
</feature>
<dbReference type="PANTHER" id="PTHR38011:SF7">
    <property type="entry name" value="2,5-DIAMINO-6-RIBOSYLAMINO-4(3H)-PYRIMIDINONE 5'-PHOSPHATE REDUCTASE"/>
    <property type="match status" value="1"/>
</dbReference>
<keyword evidence="6 14" id="KW-0686">Riboflavin biosynthesis</keyword>
<dbReference type="EC" id="1.1.1.193" evidence="14"/>
<evidence type="ECO:0000256" key="13">
    <source>
        <dbReference type="ARBA" id="ARBA00049886"/>
    </source>
</evidence>
<feature type="binding site" evidence="16">
    <location>
        <position position="152"/>
    </location>
    <ligand>
        <name>NADP(+)</name>
        <dbReference type="ChEBI" id="CHEBI:58349"/>
    </ligand>
</feature>
<evidence type="ECO:0000256" key="2">
    <source>
        <dbReference type="ARBA" id="ARBA00004882"/>
    </source>
</evidence>
<feature type="binding site" evidence="16">
    <location>
        <position position="282"/>
    </location>
    <ligand>
        <name>substrate</name>
    </ligand>
</feature>
<dbReference type="InterPro" id="IPR004794">
    <property type="entry name" value="Eubact_RibD"/>
</dbReference>
<reference evidence="19 20" key="1">
    <citation type="journal article" date="2015" name="Genome Announc.">
        <title>Expanding the biotechnology potential of lactobacilli through comparative genomics of 213 strains and associated genera.</title>
        <authorList>
            <person name="Sun Z."/>
            <person name="Harris H.M."/>
            <person name="McCann A."/>
            <person name="Guo C."/>
            <person name="Argimon S."/>
            <person name="Zhang W."/>
            <person name="Yang X."/>
            <person name="Jeffery I.B."/>
            <person name="Cooney J.C."/>
            <person name="Kagawa T.F."/>
            <person name="Liu W."/>
            <person name="Song Y."/>
            <person name="Salvetti E."/>
            <person name="Wrobel A."/>
            <person name="Rasinkangas P."/>
            <person name="Parkhill J."/>
            <person name="Rea M.C."/>
            <person name="O'Sullivan O."/>
            <person name="Ritari J."/>
            <person name="Douillard F.P."/>
            <person name="Paul Ross R."/>
            <person name="Yang R."/>
            <person name="Briner A.E."/>
            <person name="Felis G.E."/>
            <person name="de Vos W.M."/>
            <person name="Barrangou R."/>
            <person name="Klaenhammer T.R."/>
            <person name="Caufield P.W."/>
            <person name="Cui Y."/>
            <person name="Zhang H."/>
            <person name="O'Toole P.W."/>
        </authorList>
    </citation>
    <scope>NUCLEOTIDE SEQUENCE [LARGE SCALE GENOMIC DNA]</scope>
    <source>
        <strain evidence="19 20">DSM 19909</strain>
    </source>
</reference>
<dbReference type="SUPFAM" id="SSF53597">
    <property type="entry name" value="Dihydrofolate reductase-like"/>
    <property type="match status" value="1"/>
</dbReference>
<dbReference type="STRING" id="1423776.FD04_GL001592"/>
<keyword evidence="8 14" id="KW-0862">Zinc</keyword>
<feature type="binding site" evidence="16">
    <location>
        <position position="205"/>
    </location>
    <ligand>
        <name>substrate</name>
    </ligand>
</feature>
<dbReference type="GO" id="GO:0009231">
    <property type="term" value="P:riboflavin biosynthetic process"/>
    <property type="evidence" value="ECO:0007669"/>
    <property type="project" value="UniProtKB-UniPathway"/>
</dbReference>
<feature type="binding site" evidence="16">
    <location>
        <position position="182"/>
    </location>
    <ligand>
        <name>substrate</name>
    </ligand>
</feature>
<proteinExistence type="inferred from homology"/>
<dbReference type="NCBIfam" id="TIGR00227">
    <property type="entry name" value="ribD_Cterm"/>
    <property type="match status" value="1"/>
</dbReference>
<dbReference type="InterPro" id="IPR016193">
    <property type="entry name" value="Cytidine_deaminase-like"/>
</dbReference>